<dbReference type="Gene3D" id="1.10.287.110">
    <property type="entry name" value="DnaJ domain"/>
    <property type="match status" value="1"/>
</dbReference>
<accession>A0A6J5WT48</accession>
<keyword evidence="4" id="KW-1185">Reference proteome</keyword>
<dbReference type="EMBL" id="CAEKKB010000003">
    <property type="protein sequence ID" value="CAB4303277.1"/>
    <property type="molecule type" value="Genomic_DNA"/>
</dbReference>
<dbReference type="SUPFAM" id="SSF46565">
    <property type="entry name" value="Chaperone J-domain"/>
    <property type="match status" value="1"/>
</dbReference>
<reference evidence="4" key="1">
    <citation type="journal article" date="2020" name="Genome Biol.">
        <title>Gamete binning: chromosome-level and haplotype-resolved genome assembly enabled by high-throughput single-cell sequencing of gamete genomes.</title>
        <authorList>
            <person name="Campoy J.A."/>
            <person name="Sun H."/>
            <person name="Goel M."/>
            <person name="Jiao W.-B."/>
            <person name="Folz-Donahue K."/>
            <person name="Wang N."/>
            <person name="Rubio M."/>
            <person name="Liu C."/>
            <person name="Kukat C."/>
            <person name="Ruiz D."/>
            <person name="Huettel B."/>
            <person name="Schneeberger K."/>
        </authorList>
    </citation>
    <scope>NUCLEOTIDE SEQUENCE [LARGE SCALE GENOMIC DNA]</scope>
    <source>
        <strain evidence="4">cv. Rojo Pasion</strain>
    </source>
</reference>
<evidence type="ECO:0000256" key="1">
    <source>
        <dbReference type="SAM" id="MobiDB-lite"/>
    </source>
</evidence>
<name>A0A6J5WT48_PRUAR</name>
<dbReference type="PANTHER" id="PTHR47422:SF1">
    <property type="entry name" value="DNAJ HEAT SHOCK N-TERMINAL DOMAIN-CONTAINING PROTEIN"/>
    <property type="match status" value="1"/>
</dbReference>
<dbReference type="SMART" id="SM00271">
    <property type="entry name" value="DnaJ"/>
    <property type="match status" value="1"/>
</dbReference>
<evidence type="ECO:0000259" key="2">
    <source>
        <dbReference type="PROSITE" id="PS50076"/>
    </source>
</evidence>
<dbReference type="AlphaFoldDB" id="A0A6J5WT48"/>
<dbReference type="InterPro" id="IPR036869">
    <property type="entry name" value="J_dom_sf"/>
</dbReference>
<feature type="domain" description="J" evidence="2">
    <location>
        <begin position="96"/>
        <end position="160"/>
    </location>
</feature>
<dbReference type="InterPro" id="IPR001623">
    <property type="entry name" value="DnaJ_domain"/>
</dbReference>
<feature type="region of interest" description="Disordered" evidence="1">
    <location>
        <begin position="211"/>
        <end position="330"/>
    </location>
</feature>
<dbReference type="PRINTS" id="PR00625">
    <property type="entry name" value="JDOMAIN"/>
</dbReference>
<dbReference type="CDD" id="cd06257">
    <property type="entry name" value="DnaJ"/>
    <property type="match status" value="1"/>
</dbReference>
<evidence type="ECO:0000313" key="3">
    <source>
        <dbReference type="EMBL" id="CAB4303277.1"/>
    </source>
</evidence>
<feature type="compositionally biased region" description="Basic and acidic residues" evidence="1">
    <location>
        <begin position="245"/>
        <end position="280"/>
    </location>
</feature>
<gene>
    <name evidence="3" type="ORF">ORAREDHAP_LOCUS19356</name>
</gene>
<organism evidence="3 4">
    <name type="scientific">Prunus armeniaca</name>
    <name type="common">Apricot</name>
    <name type="synonym">Armeniaca vulgaris</name>
    <dbReference type="NCBI Taxonomy" id="36596"/>
    <lineage>
        <taxon>Eukaryota</taxon>
        <taxon>Viridiplantae</taxon>
        <taxon>Streptophyta</taxon>
        <taxon>Embryophyta</taxon>
        <taxon>Tracheophyta</taxon>
        <taxon>Spermatophyta</taxon>
        <taxon>Magnoliopsida</taxon>
        <taxon>eudicotyledons</taxon>
        <taxon>Gunneridae</taxon>
        <taxon>Pentapetalae</taxon>
        <taxon>rosids</taxon>
        <taxon>fabids</taxon>
        <taxon>Rosales</taxon>
        <taxon>Rosaceae</taxon>
        <taxon>Amygdaloideae</taxon>
        <taxon>Amygdaleae</taxon>
        <taxon>Prunus</taxon>
    </lineage>
</organism>
<dbReference type="Proteomes" id="UP000507245">
    <property type="component" value="Unassembled WGS sequence"/>
</dbReference>
<sequence length="330" mass="37731">MARPAAGSSSRCFEEDDTGPKRRIISPSFPSAELLGAAAAAKLTEAQTELREAVLEEDSELFIGPPPPAVVGETESANEAERFEEVTRIMDSVDDSLYDILGANQNMSAENIKKRYWKMSLLVHPDKCSHPRAQQAFFKLNKAFKELHDPDKRKVLDDKIQLKEEREKFMVELKAMREAAQWRKLQGICMKGDDELLADMMDVKVAPKRDEWMTTLPSERKHGMPPRRSTRFNSSNEAAAFASNAEEKKRKVSDGDLVDKYDKEKRSKSLLQKHKEETAKRSKRKSKKQQTEKDWVGKHPWKPWDREKDLAGGRQRVKLDSENMNQALTS</sequence>
<dbReference type="OrthoDB" id="342454at2759"/>
<protein>
    <recommendedName>
        <fullName evidence="2">J domain-containing protein</fullName>
    </recommendedName>
</protein>
<dbReference type="PANTHER" id="PTHR47422">
    <property type="entry name" value="DNAJ HEAT SHOCK N-TERMINAL DOMAIN-CONTAINING PROTEIN"/>
    <property type="match status" value="1"/>
</dbReference>
<dbReference type="PROSITE" id="PS50076">
    <property type="entry name" value="DNAJ_2"/>
    <property type="match status" value="1"/>
</dbReference>
<proteinExistence type="predicted"/>
<feature type="compositionally biased region" description="Low complexity" evidence="1">
    <location>
        <begin position="232"/>
        <end position="244"/>
    </location>
</feature>
<dbReference type="Pfam" id="PF12572">
    <property type="entry name" value="DUF3752"/>
    <property type="match status" value="1"/>
</dbReference>
<dbReference type="Pfam" id="PF00226">
    <property type="entry name" value="DnaJ"/>
    <property type="match status" value="1"/>
</dbReference>
<feature type="region of interest" description="Disordered" evidence="1">
    <location>
        <begin position="1"/>
        <end position="24"/>
    </location>
</feature>
<feature type="compositionally biased region" description="Basic and acidic residues" evidence="1">
    <location>
        <begin position="289"/>
        <end position="321"/>
    </location>
</feature>
<dbReference type="InterPro" id="IPR022226">
    <property type="entry name" value="DUF3752"/>
</dbReference>
<feature type="compositionally biased region" description="Basic and acidic residues" evidence="1">
    <location>
        <begin position="211"/>
        <end position="222"/>
    </location>
</feature>
<evidence type="ECO:0000313" key="4">
    <source>
        <dbReference type="Proteomes" id="UP000507245"/>
    </source>
</evidence>